<keyword evidence="2" id="KW-1133">Transmembrane helix</keyword>
<feature type="region of interest" description="Disordered" evidence="1">
    <location>
        <begin position="279"/>
        <end position="340"/>
    </location>
</feature>
<dbReference type="Proteomes" id="UP000179807">
    <property type="component" value="Unassembled WGS sequence"/>
</dbReference>
<keyword evidence="2" id="KW-0812">Transmembrane</keyword>
<organism evidence="3 4">
    <name type="scientific">Tritrichomonas foetus</name>
    <dbReference type="NCBI Taxonomy" id="1144522"/>
    <lineage>
        <taxon>Eukaryota</taxon>
        <taxon>Metamonada</taxon>
        <taxon>Parabasalia</taxon>
        <taxon>Tritrichomonadida</taxon>
        <taxon>Tritrichomonadidae</taxon>
        <taxon>Tritrichomonas</taxon>
    </lineage>
</organism>
<proteinExistence type="predicted"/>
<comment type="caution">
    <text evidence="3">The sequence shown here is derived from an EMBL/GenBank/DDBJ whole genome shotgun (WGS) entry which is preliminary data.</text>
</comment>
<gene>
    <name evidence="3" type="ORF">TRFO_42820</name>
</gene>
<name>A0A1J4KYY9_9EUKA</name>
<keyword evidence="2" id="KW-0472">Membrane</keyword>
<reference evidence="3" key="1">
    <citation type="submission" date="2016-10" db="EMBL/GenBank/DDBJ databases">
        <authorList>
            <person name="Benchimol M."/>
            <person name="Almeida L.G."/>
            <person name="Vasconcelos A.T."/>
            <person name="Perreira-Neves A."/>
            <person name="Rosa I.A."/>
            <person name="Tasca T."/>
            <person name="Bogo M.R."/>
            <person name="de Souza W."/>
        </authorList>
    </citation>
    <scope>NUCLEOTIDE SEQUENCE [LARGE SCALE GENOMIC DNA]</scope>
    <source>
        <strain evidence="3">K</strain>
    </source>
</reference>
<feature type="transmembrane region" description="Helical" evidence="2">
    <location>
        <begin position="671"/>
        <end position="695"/>
    </location>
</feature>
<keyword evidence="4" id="KW-1185">Reference proteome</keyword>
<dbReference type="RefSeq" id="XP_068368062.1">
    <property type="nucleotide sequence ID" value="XM_068514497.1"/>
</dbReference>
<evidence type="ECO:0000313" key="4">
    <source>
        <dbReference type="Proteomes" id="UP000179807"/>
    </source>
</evidence>
<feature type="compositionally biased region" description="Acidic residues" evidence="1">
    <location>
        <begin position="298"/>
        <end position="308"/>
    </location>
</feature>
<evidence type="ECO:0000256" key="2">
    <source>
        <dbReference type="SAM" id="Phobius"/>
    </source>
</evidence>
<dbReference type="AlphaFoldDB" id="A0A1J4KYY9"/>
<dbReference type="VEuPathDB" id="TrichDB:TRFO_42820"/>
<protein>
    <submittedName>
        <fullName evidence="3">Uncharacterized protein</fullName>
    </submittedName>
</protein>
<evidence type="ECO:0000256" key="1">
    <source>
        <dbReference type="SAM" id="MobiDB-lite"/>
    </source>
</evidence>
<evidence type="ECO:0000313" key="3">
    <source>
        <dbReference type="EMBL" id="OHT14926.1"/>
    </source>
</evidence>
<sequence>MLSNISEGCEELQVIFTCDTVESKPFNYALLKTPVNKQFSLQFTDTELHLQATELNSVISPTLLHFIQGKKLTITKAQSTDIFNIGMVYLTVQTISGKINATYANIGLSDGFDSTLMAGSFLRYCVFRPPIDKSPQKTNIVLKSNGWDFNGASIVFGKQGIESVSCVVSTEDLSRRENDQISTIFAFDVDPADLDFTYNLSVFATIQITYEILENLKTEKSKLEYPFLFSVFYGVDSSGLKSTGKVSVNTKNIGAFSDAEDSFLSGNFSLMGLNGDNYYTDRETDSDGDSSNNSSNDSSDDSSDDSNDDSSNNSSEDEDINENTKEPTIGNNIEELPPVNTISTDSKTFELTNASVKTDNGETKINSSSLDEQIPSIYVFQITEKNVLVKGKEKILNTDIYLESTVADTNITIEGNDFGSAEFGVSANELNTLVSFSTPTVPLNILSDSSKTTLDIKYLSKDPTEILNLNKVTISDSTFSLNIPAPIKKLTLNSLILFKNSLFSVLHVTTSKTESKSNPKLLAENEIILDVSNVDVKSGSETELSNINIMENLNMNPYGRLILKGDSSISNTTIISFNSSDSFTDRSIITFENNISFTPKKISFVSFDPTLVLEDTMLVCSSKAFITCSDWQNLIAENAYPYTMSQCENNCLFIKAKKDAPPKDKTLSPGAIAGIAVACVAVVIIIVVLIVVFVVKKKKEKVANQSSGNGN</sequence>
<dbReference type="EMBL" id="MLAK01000298">
    <property type="protein sequence ID" value="OHT14926.1"/>
    <property type="molecule type" value="Genomic_DNA"/>
</dbReference>
<accession>A0A1J4KYY9</accession>
<dbReference type="GeneID" id="94849201"/>